<name>A0A9W7EE87_9STRA</name>
<evidence type="ECO:0000313" key="1">
    <source>
        <dbReference type="EMBL" id="GMH73213.1"/>
    </source>
</evidence>
<protein>
    <submittedName>
        <fullName evidence="1">Uncharacterized protein</fullName>
    </submittedName>
</protein>
<organism evidence="1 2">
    <name type="scientific">Triparma retinervis</name>
    <dbReference type="NCBI Taxonomy" id="2557542"/>
    <lineage>
        <taxon>Eukaryota</taxon>
        <taxon>Sar</taxon>
        <taxon>Stramenopiles</taxon>
        <taxon>Ochrophyta</taxon>
        <taxon>Bolidophyceae</taxon>
        <taxon>Parmales</taxon>
        <taxon>Triparmaceae</taxon>
        <taxon>Triparma</taxon>
    </lineage>
</organism>
<reference evidence="1" key="1">
    <citation type="submission" date="2022-07" db="EMBL/GenBank/DDBJ databases">
        <title>Genome analysis of Parmales, a sister group of diatoms, reveals the evolutionary specialization of diatoms from phago-mixotrophs to photoautotrophs.</title>
        <authorList>
            <person name="Ban H."/>
            <person name="Sato S."/>
            <person name="Yoshikawa S."/>
            <person name="Kazumasa Y."/>
            <person name="Nakamura Y."/>
            <person name="Ichinomiya M."/>
            <person name="Saitoh K."/>
            <person name="Sato N."/>
            <person name="Blanc-Mathieu R."/>
            <person name="Endo H."/>
            <person name="Kuwata A."/>
            <person name="Ogata H."/>
        </authorList>
    </citation>
    <scope>NUCLEOTIDE SEQUENCE</scope>
</reference>
<sequence>MCGKRMTSYVVNVESSSKLINGILNVLGGFPQDTCSEKSKVNKEMECNGKPCDACSEAWAEEDCTDLLVPSNFKVSKAMVRLVNFFGVTFKVMASGKVEGEEGEIELWCLDFRKPSEEDGPAFFIIESGKAGKKKKKKKGGGEL</sequence>
<dbReference type="Proteomes" id="UP001165082">
    <property type="component" value="Unassembled WGS sequence"/>
</dbReference>
<accession>A0A9W7EE87</accession>
<dbReference type="EMBL" id="BRXZ01002933">
    <property type="protein sequence ID" value="GMH73213.1"/>
    <property type="molecule type" value="Genomic_DNA"/>
</dbReference>
<dbReference type="AlphaFoldDB" id="A0A9W7EE87"/>
<dbReference type="OrthoDB" id="192411at2759"/>
<evidence type="ECO:0000313" key="2">
    <source>
        <dbReference type="Proteomes" id="UP001165082"/>
    </source>
</evidence>
<proteinExistence type="predicted"/>
<gene>
    <name evidence="1" type="ORF">TrRE_jg10126</name>
</gene>
<keyword evidence="2" id="KW-1185">Reference proteome</keyword>
<comment type="caution">
    <text evidence="1">The sequence shown here is derived from an EMBL/GenBank/DDBJ whole genome shotgun (WGS) entry which is preliminary data.</text>
</comment>